<sequence length="262" mass="30315">MRISVKPEITSTVNRQAFSTTDLAKDIKNSPGIVYPLAEAKWQTSISSIVDHNRNDRVELAHSEARLCNVEGNVIKYYKGRCISYVRDPEVTIKPSIAETFFEIPEKVVGEGYFVTDRVPKITKFIEELKNFWDKCDYKPSTDFVKPENLTKKTYKFPATIYSYSGLTYNTNPEKSVNDLYNIDFYVSYINNRFKDSECIELKTKKEFTALAIGKAQKYLCTVSKDYLNLKEVPSMFGDSKKDLEESYLDLLMRIEDDFISY</sequence>
<evidence type="ECO:0000313" key="1">
    <source>
        <dbReference type="EMBL" id="DAD71099.1"/>
    </source>
</evidence>
<dbReference type="EMBL" id="BK015876">
    <property type="protein sequence ID" value="DAD71099.1"/>
    <property type="molecule type" value="Genomic_DNA"/>
</dbReference>
<accession>A0A8S5LMI7</accession>
<proteinExistence type="predicted"/>
<organism evidence="1">
    <name type="scientific">Podoviridae sp. ctiuS14</name>
    <dbReference type="NCBI Taxonomy" id="2827620"/>
    <lineage>
        <taxon>Viruses</taxon>
        <taxon>Duplodnaviria</taxon>
        <taxon>Heunggongvirae</taxon>
        <taxon>Uroviricota</taxon>
        <taxon>Caudoviricetes</taxon>
    </lineage>
</organism>
<name>A0A8S5LMI7_9CAUD</name>
<protein>
    <submittedName>
        <fullName evidence="1">Uncharacterized protein</fullName>
    </submittedName>
</protein>
<reference evidence="1" key="1">
    <citation type="journal article" date="2021" name="Proc. Natl. Acad. Sci. U.S.A.">
        <title>A Catalog of Tens of Thousands of Viruses from Human Metagenomes Reveals Hidden Associations with Chronic Diseases.</title>
        <authorList>
            <person name="Tisza M.J."/>
            <person name="Buck C.B."/>
        </authorList>
    </citation>
    <scope>NUCLEOTIDE SEQUENCE</scope>
    <source>
        <strain evidence="1">CtiuS14</strain>
    </source>
</reference>